<dbReference type="EMBL" id="CP029287">
    <property type="protein sequence ID" value="AWS00400.1"/>
    <property type="molecule type" value="Genomic_DNA"/>
</dbReference>
<evidence type="ECO:0000313" key="1">
    <source>
        <dbReference type="EMBL" id="AWS00400.1"/>
    </source>
</evidence>
<keyword evidence="2" id="KW-1185">Reference proteome</keyword>
<dbReference type="AlphaFoldDB" id="A0A2U9IWG9"/>
<dbReference type="Proteomes" id="UP000247586">
    <property type="component" value="Chromosome"/>
</dbReference>
<protein>
    <submittedName>
        <fullName evidence="1">Uncharacterized protein</fullName>
    </submittedName>
</protein>
<evidence type="ECO:0000313" key="2">
    <source>
        <dbReference type="Proteomes" id="UP000247586"/>
    </source>
</evidence>
<organism evidence="1 2">
    <name type="scientific">Metallosphaera hakonensis JCM 8857 = DSM 7519</name>
    <dbReference type="NCBI Taxonomy" id="1293036"/>
    <lineage>
        <taxon>Archaea</taxon>
        <taxon>Thermoproteota</taxon>
        <taxon>Thermoprotei</taxon>
        <taxon>Sulfolobales</taxon>
        <taxon>Sulfolobaceae</taxon>
        <taxon>Metallosphaera</taxon>
    </lineage>
</organism>
<reference evidence="1" key="1">
    <citation type="submission" date="2018-05" db="EMBL/GenBank/DDBJ databases">
        <title>Complete Genome Sequences of Extremely Thermoacidophilic, Metal-Mobilizing Type-Strain Members of the Archaeal Family Sulfolobaceae: Acidianus brierleyi DSM-1651T, Acidianus sulfidivorans DSM-18786T, Metallosphaera hakonensis DSM-7519T, and Metallosphaera prunae DSM-10039T.</title>
        <authorList>
            <person name="Counts J.A."/>
            <person name="Kelly R.M."/>
        </authorList>
    </citation>
    <scope>NUCLEOTIDE SEQUENCE [LARGE SCALE GENOMIC DNA]</scope>
    <source>
        <strain evidence="1">HO1-1</strain>
    </source>
</reference>
<name>A0A2U9IWG9_9CREN</name>
<accession>A0A2U9IWG9</accession>
<sequence>MREEALRMHSNMGMRAISRMLNVLQGTIFLWVKHYGRHRYENIVKLQRLRIRSRENTKVVD</sequence>
<proteinExistence type="predicted"/>
<gene>
    <name evidence="1" type="ORF">DFR87_12750</name>
</gene>
<dbReference type="STRING" id="1293036.GCA_001315825_02656"/>